<keyword evidence="2" id="KW-1185">Reference proteome</keyword>
<accession>A0A1J1IN72</accession>
<evidence type="ECO:0000313" key="1">
    <source>
        <dbReference type="EMBL" id="CRL01202.1"/>
    </source>
</evidence>
<dbReference type="AlphaFoldDB" id="A0A1J1IN72"/>
<proteinExistence type="predicted"/>
<protein>
    <submittedName>
        <fullName evidence="1">CLUMA_CG014775, isoform A</fullName>
    </submittedName>
</protein>
<dbReference type="EMBL" id="CVRI01000055">
    <property type="protein sequence ID" value="CRL01202.1"/>
    <property type="molecule type" value="Genomic_DNA"/>
</dbReference>
<reference evidence="1 2" key="1">
    <citation type="submission" date="2015-04" db="EMBL/GenBank/DDBJ databases">
        <authorList>
            <person name="Syromyatnikov M.Y."/>
            <person name="Popov V.N."/>
        </authorList>
    </citation>
    <scope>NUCLEOTIDE SEQUENCE [LARGE SCALE GENOMIC DNA]</scope>
</reference>
<name>A0A1J1IN72_9DIPT</name>
<sequence length="80" mass="9474">MQDVKTEYMFMELVIRRAYESSRNNSNYLIALVLTTKFNSLTYDMSSRSSTFTTKDRHRQLFLFVVVLCNNKQIHGDRKA</sequence>
<dbReference type="Proteomes" id="UP000183832">
    <property type="component" value="Unassembled WGS sequence"/>
</dbReference>
<evidence type="ECO:0000313" key="2">
    <source>
        <dbReference type="Proteomes" id="UP000183832"/>
    </source>
</evidence>
<gene>
    <name evidence="1" type="ORF">CLUMA_CG014775</name>
</gene>
<organism evidence="1 2">
    <name type="scientific">Clunio marinus</name>
    <dbReference type="NCBI Taxonomy" id="568069"/>
    <lineage>
        <taxon>Eukaryota</taxon>
        <taxon>Metazoa</taxon>
        <taxon>Ecdysozoa</taxon>
        <taxon>Arthropoda</taxon>
        <taxon>Hexapoda</taxon>
        <taxon>Insecta</taxon>
        <taxon>Pterygota</taxon>
        <taxon>Neoptera</taxon>
        <taxon>Endopterygota</taxon>
        <taxon>Diptera</taxon>
        <taxon>Nematocera</taxon>
        <taxon>Chironomoidea</taxon>
        <taxon>Chironomidae</taxon>
        <taxon>Clunio</taxon>
    </lineage>
</organism>